<comment type="caution">
    <text evidence="1">The sequence shown here is derived from an EMBL/GenBank/DDBJ whole genome shotgun (WGS) entry which is preliminary data.</text>
</comment>
<protein>
    <recommendedName>
        <fullName evidence="3">Lipoprotein</fullName>
    </recommendedName>
</protein>
<dbReference type="EMBL" id="JBHPBY010000033">
    <property type="protein sequence ID" value="MFC1849326.1"/>
    <property type="molecule type" value="Genomic_DNA"/>
</dbReference>
<evidence type="ECO:0008006" key="3">
    <source>
        <dbReference type="Google" id="ProtNLM"/>
    </source>
</evidence>
<evidence type="ECO:0000313" key="1">
    <source>
        <dbReference type="EMBL" id="MFC1849326.1"/>
    </source>
</evidence>
<gene>
    <name evidence="1" type="ORF">ACFL27_03870</name>
</gene>
<sequence>MEKSMQSRVVVFSLSFIICAISIQGCVFKGAIAPGVMVPSFLEVEKLTRQEYEILGDVEGHGCATFHSLFPLPIFWVSDEGKAGTLIGLSARGSAKQTAIYHALHSVPGADAILMPRFYTKTKSIFIWYRKTCATVKGKAIRIKIDKELTN</sequence>
<proteinExistence type="predicted"/>
<name>A0ABV6YT11_UNCC1</name>
<keyword evidence="2" id="KW-1185">Reference proteome</keyword>
<dbReference type="PROSITE" id="PS51257">
    <property type="entry name" value="PROKAR_LIPOPROTEIN"/>
    <property type="match status" value="1"/>
</dbReference>
<accession>A0ABV6YT11</accession>
<dbReference type="Proteomes" id="UP001594351">
    <property type="component" value="Unassembled WGS sequence"/>
</dbReference>
<evidence type="ECO:0000313" key="2">
    <source>
        <dbReference type="Proteomes" id="UP001594351"/>
    </source>
</evidence>
<organism evidence="1 2">
    <name type="scientific">candidate division CSSED10-310 bacterium</name>
    <dbReference type="NCBI Taxonomy" id="2855610"/>
    <lineage>
        <taxon>Bacteria</taxon>
        <taxon>Bacteria division CSSED10-310</taxon>
    </lineage>
</organism>
<reference evidence="1 2" key="1">
    <citation type="submission" date="2024-09" db="EMBL/GenBank/DDBJ databases">
        <title>Laminarin stimulates single cell rates of sulfate reduction while oxygen inhibits transcriptomic activity in coastal marine sediment.</title>
        <authorList>
            <person name="Lindsay M."/>
            <person name="Orcutt B."/>
            <person name="Emerson D."/>
            <person name="Stepanauskas R."/>
            <person name="D'Angelo T."/>
        </authorList>
    </citation>
    <scope>NUCLEOTIDE SEQUENCE [LARGE SCALE GENOMIC DNA]</scope>
    <source>
        <strain evidence="1">SAG AM-311-K15</strain>
    </source>
</reference>